<gene>
    <name evidence="1" type="ORF">CCAM_LOCUS6400</name>
</gene>
<protein>
    <submittedName>
        <fullName evidence="1">Uncharacterized protein</fullName>
    </submittedName>
</protein>
<accession>A0A484KL12</accession>
<organism evidence="1 2">
    <name type="scientific">Cuscuta campestris</name>
    <dbReference type="NCBI Taxonomy" id="132261"/>
    <lineage>
        <taxon>Eukaryota</taxon>
        <taxon>Viridiplantae</taxon>
        <taxon>Streptophyta</taxon>
        <taxon>Embryophyta</taxon>
        <taxon>Tracheophyta</taxon>
        <taxon>Spermatophyta</taxon>
        <taxon>Magnoliopsida</taxon>
        <taxon>eudicotyledons</taxon>
        <taxon>Gunneridae</taxon>
        <taxon>Pentapetalae</taxon>
        <taxon>asterids</taxon>
        <taxon>lamiids</taxon>
        <taxon>Solanales</taxon>
        <taxon>Convolvulaceae</taxon>
        <taxon>Cuscuteae</taxon>
        <taxon>Cuscuta</taxon>
        <taxon>Cuscuta subgen. Grammica</taxon>
        <taxon>Cuscuta sect. Cleistogrammica</taxon>
    </lineage>
</organism>
<keyword evidence="2" id="KW-1185">Reference proteome</keyword>
<dbReference type="AlphaFoldDB" id="A0A484KL12"/>
<dbReference type="Proteomes" id="UP000595140">
    <property type="component" value="Unassembled WGS sequence"/>
</dbReference>
<evidence type="ECO:0000313" key="2">
    <source>
        <dbReference type="Proteomes" id="UP000595140"/>
    </source>
</evidence>
<dbReference type="EMBL" id="OOIL02000416">
    <property type="protein sequence ID" value="VFQ64624.1"/>
    <property type="molecule type" value="Genomic_DNA"/>
</dbReference>
<sequence length="165" mass="18899">MLGDYVTGNQGEKKKCIMKDNNKTLWAQAAQSTKARVPRGSSFCLFGHDEIKWRPRIVHESEKRNEVSMNFFRNDNAEEEGDFEKLNTQELNGQWDKLALEVKARMNKGKEKSFEQVEYGAEGLSGLVGESREITERGATKRNGGYTKCTQYRHKDIESVCLFLP</sequence>
<reference evidence="1 2" key="1">
    <citation type="submission" date="2018-04" db="EMBL/GenBank/DDBJ databases">
        <authorList>
            <person name="Vogel A."/>
        </authorList>
    </citation>
    <scope>NUCLEOTIDE SEQUENCE [LARGE SCALE GENOMIC DNA]</scope>
</reference>
<evidence type="ECO:0000313" key="1">
    <source>
        <dbReference type="EMBL" id="VFQ64624.1"/>
    </source>
</evidence>
<name>A0A484KL12_9ASTE</name>
<proteinExistence type="predicted"/>